<sequence length="1430" mass="150306">MSSTETRPEPERTDERAETGGSAGPLSRLRMAGYAMVWTALAFAQATGRIVADTKFDLVADPARFLAGSTRLWDAGAAFGQVQNQAYGYLWPMGPFFWVGDLVAVPEWIIQRLWWALLLNLAFFGMLRLLRDIRIGGPRSQVAAAAAFVLAPRVTSILGETSVELWPTALAPWILITLVRCGGDRPVLRSAALAALLVACCGGVNATAVSAVIPAGVIWLLTRERGWHKWRLLAAWGGLTVLATSWWLVPLLYQGTYSAPFLDYIENAALTSAVTDLGSSLLGVSNWTVYAGAGYPAGSTIVSTPFILLDAAAFAAIGVIGLTSRGLAHRRFAVLTLLTGLVLVGLGWAGEVHGWWALSRQASLDGVLAALRNTHKYDVLIRMALAIGFAHAVSRPIPEAWSRGSLRLGGLDLPVLARRVTTAVVVAALVGLAFPWIRGQVPAPGAFEKVPDYWSAVADHVGDQRGTALVVPAASFGDYTWGSTHDDVLQPYAKGPWAVRNVVPLAQPGNVRLLDRITEELESGRGSARLAGLLASAGVGTLVVRNDLSRFTTGTPDPAYLHAALDSSPGLRRTKGFGPVLGERRSFLAKDGTRVFRDRGLAGRYRAVEVYQVANEGSGAVRLPAEVTVMGDPGSGTVLTPDAAEAERVILTDGLRRQETAFQAVRGNLAATSAADSVTAGYGKEQFHRLFPDQERWQTTLDWEGADYVSASASRAEKGASTPLVPGDQAASAVDGDPETAWWTPASSRPAGSWLELGLTEPADVEEVTVAIPAGAALVNRLRVSAGAVTRTVAAPAPGKSVTVRLDADDVRRVRVAALGPSAKTGTWGISELTVPGVSVTRRLLLPTPPAGSEVTEIRMSRDRGRERCPSVAGIITCLGFEGSTGEDGDRIARVVDLPGTADYEVAATGSLRRSPALGDQLAQAAGAQLTTTGSFARDVAESSAAMVDEDPGTTWHASLGAKIKVEFETRVAVHAVALKLEDDAPFSAPTKVKVGAGQRSMTGTLVDGRLKLPQVVRTKQLEITILAASAAFTTSGTQEDVLDPGVTELRVNAKRLSEDEVYFGCAKGPAMDLAGRSVRSRASGDLGELLRGGSVRLEPCAEPPAKTGKPGRGEKAKAKAKAEAAAAEVAKEAADAAGRVSLGTAPSTLGVIPSAMLRGDTMTLTAVDPTRTSLTQTDDQVPEPLVLERDSHGAPMTAQIGVRPQDTVLAVPQNFNEGWAATANGNLLTPQRVDGWQQGWRVPAGVGGQVRFSYQPGAGYRWGLVLGGLALLSVVALAAALQLRHVQARRSGSSKVGTPSLEPQPEGRVGLADAAAVVLALGLLAGWPGVVACVGFALVRLVSGRTPWGLLVGAALMLSALPKIVPNLTDWGATGQWSALLAVAVVAGSMLSLVEGFGFRRRNGPSTNRRERVAATSETDRVTASTSVK</sequence>
<dbReference type="RefSeq" id="WP_183545223.1">
    <property type="nucleotide sequence ID" value="NZ_JACHXG010000004.1"/>
</dbReference>
<proteinExistence type="predicted"/>
<accession>A0A7W5A417</accession>
<feature type="transmembrane region" description="Helical" evidence="2">
    <location>
        <begin position="1315"/>
        <end position="1340"/>
    </location>
</feature>
<name>A0A7W5A417_9ACTN</name>
<feature type="transmembrane region" description="Helical" evidence="2">
    <location>
        <begin position="233"/>
        <end position="253"/>
    </location>
</feature>
<dbReference type="Pfam" id="PF11847">
    <property type="entry name" value="GT-C_AftD"/>
    <property type="match status" value="1"/>
</dbReference>
<feature type="transmembrane region" description="Helical" evidence="2">
    <location>
        <begin position="113"/>
        <end position="130"/>
    </location>
</feature>
<feature type="region of interest" description="Disordered" evidence="1">
    <location>
        <begin position="717"/>
        <end position="738"/>
    </location>
</feature>
<feature type="domain" description="Alpha-(1-&gt;3)-arabinofuranosyltransferase N-terminal GT-C" evidence="3">
    <location>
        <begin position="37"/>
        <end position="677"/>
    </location>
</feature>
<comment type="caution">
    <text evidence="4">The sequence shown here is derived from an EMBL/GenBank/DDBJ whole genome shotgun (WGS) entry which is preliminary data.</text>
</comment>
<keyword evidence="2" id="KW-0472">Membrane</keyword>
<feature type="transmembrane region" description="Helical" evidence="2">
    <location>
        <begin position="332"/>
        <end position="350"/>
    </location>
</feature>
<evidence type="ECO:0000259" key="3">
    <source>
        <dbReference type="Pfam" id="PF11847"/>
    </source>
</evidence>
<dbReference type="GO" id="GO:0016757">
    <property type="term" value="F:glycosyltransferase activity"/>
    <property type="evidence" value="ECO:0007669"/>
    <property type="project" value="UniProtKB-KW"/>
</dbReference>
<organism evidence="4 5">
    <name type="scientific">Nocardioides albus</name>
    <dbReference type="NCBI Taxonomy" id="1841"/>
    <lineage>
        <taxon>Bacteria</taxon>
        <taxon>Bacillati</taxon>
        <taxon>Actinomycetota</taxon>
        <taxon>Actinomycetes</taxon>
        <taxon>Propionibacteriales</taxon>
        <taxon>Nocardioidaceae</taxon>
        <taxon>Nocardioides</taxon>
    </lineage>
</organism>
<dbReference type="Gene3D" id="2.60.120.260">
    <property type="entry name" value="Galactose-binding domain-like"/>
    <property type="match status" value="1"/>
</dbReference>
<dbReference type="InterPro" id="IPR008979">
    <property type="entry name" value="Galactose-bd-like_sf"/>
</dbReference>
<feature type="transmembrane region" description="Helical" evidence="2">
    <location>
        <begin position="1378"/>
        <end position="1400"/>
    </location>
</feature>
<evidence type="ECO:0000313" key="4">
    <source>
        <dbReference type="EMBL" id="MBB3089308.1"/>
    </source>
</evidence>
<dbReference type="InterPro" id="IPR021798">
    <property type="entry name" value="AftD_N"/>
</dbReference>
<protein>
    <submittedName>
        <fullName evidence="4">Arabinofuranan 3-O-arabinosyltransferase</fullName>
        <ecNumber evidence="4">2.4.2.-</ecNumber>
    </submittedName>
</protein>
<dbReference type="EMBL" id="JACHXG010000004">
    <property type="protein sequence ID" value="MBB3089308.1"/>
    <property type="molecule type" value="Genomic_DNA"/>
</dbReference>
<dbReference type="Proteomes" id="UP000577707">
    <property type="component" value="Unassembled WGS sequence"/>
</dbReference>
<feature type="compositionally biased region" description="Basic and acidic residues" evidence="1">
    <location>
        <begin position="1409"/>
        <end position="1422"/>
    </location>
</feature>
<keyword evidence="2" id="KW-1133">Transmembrane helix</keyword>
<evidence type="ECO:0000256" key="2">
    <source>
        <dbReference type="SAM" id="Phobius"/>
    </source>
</evidence>
<dbReference type="SUPFAM" id="SSF49785">
    <property type="entry name" value="Galactose-binding domain-like"/>
    <property type="match status" value="1"/>
</dbReference>
<feature type="region of interest" description="Disordered" evidence="1">
    <location>
        <begin position="1405"/>
        <end position="1430"/>
    </location>
</feature>
<keyword evidence="2" id="KW-0812">Transmembrane</keyword>
<evidence type="ECO:0000313" key="5">
    <source>
        <dbReference type="Proteomes" id="UP000577707"/>
    </source>
</evidence>
<feature type="transmembrane region" description="Helical" evidence="2">
    <location>
        <begin position="1263"/>
        <end position="1284"/>
    </location>
</feature>
<keyword evidence="5" id="KW-1185">Reference proteome</keyword>
<reference evidence="4 5" key="1">
    <citation type="submission" date="2020-08" db="EMBL/GenBank/DDBJ databases">
        <title>Genomic Encyclopedia of Type Strains, Phase III (KMG-III): the genomes of soil and plant-associated and newly described type strains.</title>
        <authorList>
            <person name="Whitman W."/>
        </authorList>
    </citation>
    <scope>NUCLEOTIDE SEQUENCE [LARGE SCALE GENOMIC DNA]</scope>
    <source>
        <strain evidence="4 5">CECT 3302</strain>
    </source>
</reference>
<feature type="transmembrane region" description="Helical" evidence="2">
    <location>
        <begin position="297"/>
        <end position="320"/>
    </location>
</feature>
<evidence type="ECO:0000256" key="1">
    <source>
        <dbReference type="SAM" id="MobiDB-lite"/>
    </source>
</evidence>
<keyword evidence="4" id="KW-0328">Glycosyltransferase</keyword>
<feature type="compositionally biased region" description="Basic and acidic residues" evidence="1">
    <location>
        <begin position="1"/>
        <end position="18"/>
    </location>
</feature>
<keyword evidence="4" id="KW-0808">Transferase</keyword>
<feature type="region of interest" description="Disordered" evidence="1">
    <location>
        <begin position="1"/>
        <end position="24"/>
    </location>
</feature>
<gene>
    <name evidence="4" type="ORF">FHS12_002254</name>
</gene>
<dbReference type="EC" id="2.4.2.-" evidence="4"/>